<dbReference type="AlphaFoldDB" id="A0A453EGX5"/>
<accession>A0A453EGX5</accession>
<reference evidence="2" key="2">
    <citation type="journal article" date="2017" name="Nat. Plants">
        <title>The Aegilops tauschii genome reveals multiple impacts of transposons.</title>
        <authorList>
            <person name="Zhao G."/>
            <person name="Zou C."/>
            <person name="Li K."/>
            <person name="Wang K."/>
            <person name="Li T."/>
            <person name="Gao L."/>
            <person name="Zhang X."/>
            <person name="Wang H."/>
            <person name="Yang Z."/>
            <person name="Liu X."/>
            <person name="Jiang W."/>
            <person name="Mao L."/>
            <person name="Kong X."/>
            <person name="Jiao Y."/>
            <person name="Jia J."/>
        </authorList>
    </citation>
    <scope>NUCLEOTIDE SEQUENCE [LARGE SCALE GENOMIC DNA]</scope>
    <source>
        <strain evidence="2">cv. AL8/78</strain>
    </source>
</reference>
<protein>
    <submittedName>
        <fullName evidence="1">Uncharacterized protein</fullName>
    </submittedName>
</protein>
<dbReference type="Proteomes" id="UP000015105">
    <property type="component" value="Chromosome 3D"/>
</dbReference>
<evidence type="ECO:0000313" key="1">
    <source>
        <dbReference type="EnsemblPlants" id="AET3Gv20337200.1"/>
    </source>
</evidence>
<dbReference type="EnsemblPlants" id="AET3Gv20337200.1">
    <property type="protein sequence ID" value="AET3Gv20337200.1"/>
    <property type="gene ID" value="AET3Gv20337200"/>
</dbReference>
<dbReference type="Gramene" id="AET3Gv20337200.1">
    <property type="protein sequence ID" value="AET3Gv20337200.1"/>
    <property type="gene ID" value="AET3Gv20337200"/>
</dbReference>
<keyword evidence="2" id="KW-1185">Reference proteome</keyword>
<sequence>FPFPFPFPFPFLPFLISRSGASPNDDDEDGFGPPMRCFTSSIPFLKRPSVALSTRSSGLSFSNFLFLFCFLKIPSSLSCIELSCVTHY</sequence>
<proteinExistence type="predicted"/>
<reference evidence="2" key="1">
    <citation type="journal article" date="2014" name="Science">
        <title>Ancient hybridizations among the ancestral genomes of bread wheat.</title>
        <authorList>
            <consortium name="International Wheat Genome Sequencing Consortium,"/>
            <person name="Marcussen T."/>
            <person name="Sandve S.R."/>
            <person name="Heier L."/>
            <person name="Spannagl M."/>
            <person name="Pfeifer M."/>
            <person name="Jakobsen K.S."/>
            <person name="Wulff B.B."/>
            <person name="Steuernagel B."/>
            <person name="Mayer K.F."/>
            <person name="Olsen O.A."/>
        </authorList>
    </citation>
    <scope>NUCLEOTIDE SEQUENCE [LARGE SCALE GENOMIC DNA]</scope>
    <source>
        <strain evidence="2">cv. AL8/78</strain>
    </source>
</reference>
<name>A0A453EGX5_AEGTS</name>
<organism evidence="1 2">
    <name type="scientific">Aegilops tauschii subsp. strangulata</name>
    <name type="common">Goatgrass</name>
    <dbReference type="NCBI Taxonomy" id="200361"/>
    <lineage>
        <taxon>Eukaryota</taxon>
        <taxon>Viridiplantae</taxon>
        <taxon>Streptophyta</taxon>
        <taxon>Embryophyta</taxon>
        <taxon>Tracheophyta</taxon>
        <taxon>Spermatophyta</taxon>
        <taxon>Magnoliopsida</taxon>
        <taxon>Liliopsida</taxon>
        <taxon>Poales</taxon>
        <taxon>Poaceae</taxon>
        <taxon>BOP clade</taxon>
        <taxon>Pooideae</taxon>
        <taxon>Triticodae</taxon>
        <taxon>Triticeae</taxon>
        <taxon>Triticinae</taxon>
        <taxon>Aegilops</taxon>
    </lineage>
</organism>
<reference evidence="1" key="4">
    <citation type="submission" date="2019-03" db="UniProtKB">
        <authorList>
            <consortium name="EnsemblPlants"/>
        </authorList>
    </citation>
    <scope>IDENTIFICATION</scope>
</reference>
<evidence type="ECO:0000313" key="2">
    <source>
        <dbReference type="Proteomes" id="UP000015105"/>
    </source>
</evidence>
<reference evidence="1" key="5">
    <citation type="journal article" date="2021" name="G3 (Bethesda)">
        <title>Aegilops tauschii genome assembly Aet v5.0 features greater sequence contiguity and improved annotation.</title>
        <authorList>
            <person name="Wang L."/>
            <person name="Zhu T."/>
            <person name="Rodriguez J.C."/>
            <person name="Deal K.R."/>
            <person name="Dubcovsky J."/>
            <person name="McGuire P.E."/>
            <person name="Lux T."/>
            <person name="Spannagl M."/>
            <person name="Mayer K.F.X."/>
            <person name="Baldrich P."/>
            <person name="Meyers B.C."/>
            <person name="Huo N."/>
            <person name="Gu Y.Q."/>
            <person name="Zhou H."/>
            <person name="Devos K.M."/>
            <person name="Bennetzen J.L."/>
            <person name="Unver T."/>
            <person name="Budak H."/>
            <person name="Gulick P.J."/>
            <person name="Galiba G."/>
            <person name="Kalapos B."/>
            <person name="Nelson D.R."/>
            <person name="Li P."/>
            <person name="You F.M."/>
            <person name="Luo M.C."/>
            <person name="Dvorak J."/>
        </authorList>
    </citation>
    <scope>NUCLEOTIDE SEQUENCE [LARGE SCALE GENOMIC DNA]</scope>
    <source>
        <strain evidence="1">cv. AL8/78</strain>
    </source>
</reference>
<reference evidence="1" key="3">
    <citation type="journal article" date="2017" name="Nature">
        <title>Genome sequence of the progenitor of the wheat D genome Aegilops tauschii.</title>
        <authorList>
            <person name="Luo M.C."/>
            <person name="Gu Y.Q."/>
            <person name="Puiu D."/>
            <person name="Wang H."/>
            <person name="Twardziok S.O."/>
            <person name="Deal K.R."/>
            <person name="Huo N."/>
            <person name="Zhu T."/>
            <person name="Wang L."/>
            <person name="Wang Y."/>
            <person name="McGuire P.E."/>
            <person name="Liu S."/>
            <person name="Long H."/>
            <person name="Ramasamy R.K."/>
            <person name="Rodriguez J.C."/>
            <person name="Van S.L."/>
            <person name="Yuan L."/>
            <person name="Wang Z."/>
            <person name="Xia Z."/>
            <person name="Xiao L."/>
            <person name="Anderson O.D."/>
            <person name="Ouyang S."/>
            <person name="Liang Y."/>
            <person name="Zimin A.V."/>
            <person name="Pertea G."/>
            <person name="Qi P."/>
            <person name="Bennetzen J.L."/>
            <person name="Dai X."/>
            <person name="Dawson M.W."/>
            <person name="Muller H.G."/>
            <person name="Kugler K."/>
            <person name="Rivarola-Duarte L."/>
            <person name="Spannagl M."/>
            <person name="Mayer K.F.X."/>
            <person name="Lu F.H."/>
            <person name="Bevan M.W."/>
            <person name="Leroy P."/>
            <person name="Li P."/>
            <person name="You F.M."/>
            <person name="Sun Q."/>
            <person name="Liu Z."/>
            <person name="Lyons E."/>
            <person name="Wicker T."/>
            <person name="Salzberg S.L."/>
            <person name="Devos K.M."/>
            <person name="Dvorak J."/>
        </authorList>
    </citation>
    <scope>NUCLEOTIDE SEQUENCE [LARGE SCALE GENOMIC DNA]</scope>
    <source>
        <strain evidence="1">cv. AL8/78</strain>
    </source>
</reference>